<organism evidence="6 7">
    <name type="scientific">Suillus plorans</name>
    <dbReference type="NCBI Taxonomy" id="116603"/>
    <lineage>
        <taxon>Eukaryota</taxon>
        <taxon>Fungi</taxon>
        <taxon>Dikarya</taxon>
        <taxon>Basidiomycota</taxon>
        <taxon>Agaricomycotina</taxon>
        <taxon>Agaricomycetes</taxon>
        <taxon>Agaricomycetidae</taxon>
        <taxon>Boletales</taxon>
        <taxon>Suillineae</taxon>
        <taxon>Suillaceae</taxon>
        <taxon>Suillus</taxon>
    </lineage>
</organism>
<dbReference type="GeneID" id="64592371"/>
<dbReference type="Gene3D" id="3.40.50.1820">
    <property type="entry name" value="alpha/beta hydrolase"/>
    <property type="match status" value="1"/>
</dbReference>
<evidence type="ECO:0000256" key="4">
    <source>
        <dbReference type="SAM" id="MobiDB-lite"/>
    </source>
</evidence>
<keyword evidence="2 3" id="KW-0378">Hydrolase</keyword>
<feature type="region of interest" description="Disordered" evidence="4">
    <location>
        <begin position="100"/>
        <end position="121"/>
    </location>
</feature>
<protein>
    <recommendedName>
        <fullName evidence="3">Carboxylic ester hydrolase</fullName>
        <ecNumber evidence="3">3.1.1.-</ecNumber>
    </recommendedName>
</protein>
<dbReference type="RefSeq" id="XP_041154988.1">
    <property type="nucleotide sequence ID" value="XM_041298607.1"/>
</dbReference>
<dbReference type="EMBL" id="JABBWE010000076">
    <property type="protein sequence ID" value="KAG1787665.1"/>
    <property type="molecule type" value="Genomic_DNA"/>
</dbReference>
<evidence type="ECO:0000256" key="2">
    <source>
        <dbReference type="ARBA" id="ARBA00022801"/>
    </source>
</evidence>
<dbReference type="GO" id="GO:0016787">
    <property type="term" value="F:hydrolase activity"/>
    <property type="evidence" value="ECO:0007669"/>
    <property type="project" value="UniProtKB-KW"/>
</dbReference>
<dbReference type="InterPro" id="IPR050309">
    <property type="entry name" value="Type-B_Carboxylest/Lipase"/>
</dbReference>
<evidence type="ECO:0000313" key="7">
    <source>
        <dbReference type="Proteomes" id="UP000719766"/>
    </source>
</evidence>
<comment type="similarity">
    <text evidence="1 3">Belongs to the type-B carboxylesterase/lipase family.</text>
</comment>
<dbReference type="PANTHER" id="PTHR11559">
    <property type="entry name" value="CARBOXYLESTERASE"/>
    <property type="match status" value="1"/>
</dbReference>
<comment type="caution">
    <text evidence="6">The sequence shown here is derived from an EMBL/GenBank/DDBJ whole genome shotgun (WGS) entry which is preliminary data.</text>
</comment>
<dbReference type="PROSITE" id="PS00122">
    <property type="entry name" value="CARBOXYLESTERASE_B_1"/>
    <property type="match status" value="1"/>
</dbReference>
<dbReference type="OrthoDB" id="408631at2759"/>
<dbReference type="InterPro" id="IPR019819">
    <property type="entry name" value="Carboxylesterase_B_CS"/>
</dbReference>
<feature type="compositionally biased region" description="Polar residues" evidence="4">
    <location>
        <begin position="100"/>
        <end position="116"/>
    </location>
</feature>
<dbReference type="PROSITE" id="PS00941">
    <property type="entry name" value="CARBOXYLESTERASE_B_2"/>
    <property type="match status" value="1"/>
</dbReference>
<dbReference type="EC" id="3.1.1.-" evidence="3"/>
<evidence type="ECO:0000259" key="5">
    <source>
        <dbReference type="Pfam" id="PF00135"/>
    </source>
</evidence>
<keyword evidence="7" id="KW-1185">Reference proteome</keyword>
<dbReference type="AlphaFoldDB" id="A0A9P7AG01"/>
<evidence type="ECO:0000256" key="3">
    <source>
        <dbReference type="RuleBase" id="RU361235"/>
    </source>
</evidence>
<dbReference type="SUPFAM" id="SSF53474">
    <property type="entry name" value="alpha/beta-Hydrolases"/>
    <property type="match status" value="1"/>
</dbReference>
<feature type="domain" description="Carboxylesterase type B" evidence="5">
    <location>
        <begin position="42"/>
        <end position="463"/>
    </location>
</feature>
<evidence type="ECO:0000256" key="1">
    <source>
        <dbReference type="ARBA" id="ARBA00005964"/>
    </source>
</evidence>
<dbReference type="InterPro" id="IPR029058">
    <property type="entry name" value="AB_hydrolase_fold"/>
</dbReference>
<sequence length="563" mass="60759">MFFTARSVGVKLSTKANLLAVSQVFLALEVLSSPTATVSASIVNLGYAQYQGSVDTATNITSFLGIRYAAPPVGDLRWAAPQPPPTVSGIQQATTQPNECNQAARGDSSTNPFESTSMKKRDISQSEDCLFLNVYTPGSEVVPTPGGGLPVIVWIHGGGYLIGGGSPFNGADLIIDSNYGVITVLIQYRLGLFGFLPGEAVKEGGALNAGLLDQNYALQWVQAYISAFGGDPTKVTIWGESAGAGSVLQHIVAHGGNTQPPLFRIAMTSSTFLPSQYNYNDRIPELLYSEVVNGTNCGCASSSDTLSCLRAADIDTLQTLNYNINLNGFFGTYVFVPVVDGTFIVERPTVTIRKGRLNGNYLLAMTNSHEGNSFVNQSMALDIADYVKTLFPNIGFAQAAGVVTMYQNYGSNVNQADLVMGESIFICPIYYLLSAFGERAWKGEFAIPPGLHGNDVAYYFTSFSNESTTLNVNCFKGGPAYNDSQFITAFSNSFMAMAMSETPDDRYTPGDITPSWRPWRSDLTEMMFNETSAGVPDIYTFKTDSALLERCAYWQDVSAYSAQ</sequence>
<dbReference type="Pfam" id="PF00135">
    <property type="entry name" value="COesterase"/>
    <property type="match status" value="1"/>
</dbReference>
<reference evidence="6" key="1">
    <citation type="journal article" date="2020" name="New Phytol.">
        <title>Comparative genomics reveals dynamic genome evolution in host specialist ectomycorrhizal fungi.</title>
        <authorList>
            <person name="Lofgren L.A."/>
            <person name="Nguyen N.H."/>
            <person name="Vilgalys R."/>
            <person name="Ruytinx J."/>
            <person name="Liao H.L."/>
            <person name="Branco S."/>
            <person name="Kuo A."/>
            <person name="LaButti K."/>
            <person name="Lipzen A."/>
            <person name="Andreopoulos W."/>
            <person name="Pangilinan J."/>
            <person name="Riley R."/>
            <person name="Hundley H."/>
            <person name="Na H."/>
            <person name="Barry K."/>
            <person name="Grigoriev I.V."/>
            <person name="Stajich J.E."/>
            <person name="Kennedy P.G."/>
        </authorList>
    </citation>
    <scope>NUCLEOTIDE SEQUENCE</scope>
    <source>
        <strain evidence="6">S12</strain>
    </source>
</reference>
<name>A0A9P7AG01_9AGAM</name>
<dbReference type="InterPro" id="IPR002018">
    <property type="entry name" value="CarbesteraseB"/>
</dbReference>
<evidence type="ECO:0000313" key="6">
    <source>
        <dbReference type="EMBL" id="KAG1787665.1"/>
    </source>
</evidence>
<proteinExistence type="inferred from homology"/>
<accession>A0A9P7AG01</accession>
<gene>
    <name evidence="6" type="ORF">HD556DRAFT_1246412</name>
</gene>
<dbReference type="InterPro" id="IPR019826">
    <property type="entry name" value="Carboxylesterase_B_AS"/>
</dbReference>
<dbReference type="Proteomes" id="UP000719766">
    <property type="component" value="Unassembled WGS sequence"/>
</dbReference>